<organism evidence="1 2">
    <name type="scientific">Hymenobacter sediminicola</name>
    <dbReference type="NCBI Taxonomy" id="2761579"/>
    <lineage>
        <taxon>Bacteria</taxon>
        <taxon>Pseudomonadati</taxon>
        <taxon>Bacteroidota</taxon>
        <taxon>Cytophagia</taxon>
        <taxon>Cytophagales</taxon>
        <taxon>Hymenobacteraceae</taxon>
        <taxon>Hymenobacter</taxon>
    </lineage>
</organism>
<dbReference type="KEGG" id="hsk:H4317_01860"/>
<reference evidence="1 2" key="1">
    <citation type="submission" date="2020-08" db="EMBL/GenBank/DDBJ databases">
        <title>Hymenobacter sp. S2-20-2 genome sequencing.</title>
        <authorList>
            <person name="Jin L."/>
        </authorList>
    </citation>
    <scope>NUCLEOTIDE SEQUENCE [LARGE SCALE GENOMIC DNA]</scope>
    <source>
        <strain evidence="1 2">S2-20-2</strain>
    </source>
</reference>
<dbReference type="EMBL" id="CP060202">
    <property type="protein sequence ID" value="QNH62596.1"/>
    <property type="molecule type" value="Genomic_DNA"/>
</dbReference>
<sequence length="194" mass="22248">MQIDPEEIRSSGNLALLRQRKTAFFCSREYPAEIERLTYLWALEQRYMQRCIISGFHSKLEQTVFRYLLQGSRQPIVYTLGRGIQANIRLEYGPEIEAGRLLFLSPFESTVRTITPETAEIRNLLIADLADEFFIPYLQPGGNLDQLLAHPIAQGKPVYTLNIALNRPLLKRGIRPWLPMGVLGRHTAPQAARR</sequence>
<gene>
    <name evidence="1" type="ORF">H4317_01860</name>
</gene>
<dbReference type="Proteomes" id="UP000515489">
    <property type="component" value="Chromosome"/>
</dbReference>
<name>A0A7G7W8A3_9BACT</name>
<dbReference type="Gene3D" id="3.40.50.450">
    <property type="match status" value="1"/>
</dbReference>
<protein>
    <submittedName>
        <fullName evidence="1">DNA-binding protein</fullName>
    </submittedName>
</protein>
<accession>A0A7G7W8A3</accession>
<dbReference type="AlphaFoldDB" id="A0A7G7W8A3"/>
<keyword evidence="2" id="KW-1185">Reference proteome</keyword>
<proteinExistence type="predicted"/>
<dbReference type="RefSeq" id="WP_185888502.1">
    <property type="nucleotide sequence ID" value="NZ_CP060202.1"/>
</dbReference>
<evidence type="ECO:0000313" key="1">
    <source>
        <dbReference type="EMBL" id="QNH62596.1"/>
    </source>
</evidence>
<evidence type="ECO:0000313" key="2">
    <source>
        <dbReference type="Proteomes" id="UP000515489"/>
    </source>
</evidence>
<keyword evidence="1" id="KW-0238">DNA-binding</keyword>
<dbReference type="GO" id="GO:0003677">
    <property type="term" value="F:DNA binding"/>
    <property type="evidence" value="ECO:0007669"/>
    <property type="project" value="UniProtKB-KW"/>
</dbReference>